<comment type="catalytic activity">
    <reaction evidence="1">
        <text>ATP + protein L-histidine = ADP + protein N-phospho-L-histidine.</text>
        <dbReference type="EC" id="2.7.13.3"/>
    </reaction>
</comment>
<feature type="domain" description="PAS" evidence="10">
    <location>
        <begin position="410"/>
        <end position="456"/>
    </location>
</feature>
<evidence type="ECO:0000256" key="2">
    <source>
        <dbReference type="ARBA" id="ARBA00012438"/>
    </source>
</evidence>
<feature type="domain" description="PAS" evidence="10">
    <location>
        <begin position="536"/>
        <end position="606"/>
    </location>
</feature>
<dbReference type="SMART" id="SM00387">
    <property type="entry name" value="HATPase_c"/>
    <property type="match status" value="1"/>
</dbReference>
<dbReference type="CDD" id="cd00130">
    <property type="entry name" value="PAS"/>
    <property type="match status" value="2"/>
</dbReference>
<evidence type="ECO:0000259" key="11">
    <source>
        <dbReference type="PROSITE" id="PS50113"/>
    </source>
</evidence>
<keyword evidence="3 6" id="KW-0597">Phosphoprotein</keyword>
<dbReference type="Pfam" id="PF13426">
    <property type="entry name" value="PAS_9"/>
    <property type="match status" value="1"/>
</dbReference>
<dbReference type="SUPFAM" id="SSF47384">
    <property type="entry name" value="Homodimeric domain of signal transducing histidine kinase"/>
    <property type="match status" value="1"/>
</dbReference>
<dbReference type="PROSITE" id="PS50109">
    <property type="entry name" value="HIS_KIN"/>
    <property type="match status" value="1"/>
</dbReference>
<dbReference type="InterPro" id="IPR035965">
    <property type="entry name" value="PAS-like_dom_sf"/>
</dbReference>
<keyword evidence="7" id="KW-0812">Transmembrane</keyword>
<proteinExistence type="predicted"/>
<dbReference type="SUPFAM" id="SSF55874">
    <property type="entry name" value="ATPase domain of HSP90 chaperone/DNA topoisomerase II/histidine kinase"/>
    <property type="match status" value="1"/>
</dbReference>
<dbReference type="SUPFAM" id="SSF55785">
    <property type="entry name" value="PYP-like sensor domain (PAS domain)"/>
    <property type="match status" value="3"/>
</dbReference>
<evidence type="ECO:0000256" key="3">
    <source>
        <dbReference type="ARBA" id="ARBA00022553"/>
    </source>
</evidence>
<evidence type="ECO:0000256" key="7">
    <source>
        <dbReference type="SAM" id="Phobius"/>
    </source>
</evidence>
<keyword evidence="7" id="KW-0472">Membrane</keyword>
<dbReference type="SMART" id="SM00448">
    <property type="entry name" value="REC"/>
    <property type="match status" value="1"/>
</dbReference>
<comment type="caution">
    <text evidence="12">The sequence shown here is derived from an EMBL/GenBank/DDBJ whole genome shotgun (WGS) entry which is preliminary data.</text>
</comment>
<dbReference type="PANTHER" id="PTHR43304">
    <property type="entry name" value="PHYTOCHROME-LIKE PROTEIN CPH1"/>
    <property type="match status" value="1"/>
</dbReference>
<dbReference type="InterPro" id="IPR013655">
    <property type="entry name" value="PAS_fold_3"/>
</dbReference>
<dbReference type="Gene3D" id="3.40.50.2300">
    <property type="match status" value="1"/>
</dbReference>
<feature type="domain" description="Response regulatory" evidence="9">
    <location>
        <begin position="1064"/>
        <end position="1181"/>
    </location>
</feature>
<dbReference type="Pfam" id="PF02518">
    <property type="entry name" value="HATPase_c"/>
    <property type="match status" value="1"/>
</dbReference>
<dbReference type="InterPro" id="IPR003594">
    <property type="entry name" value="HATPase_dom"/>
</dbReference>
<feature type="domain" description="PAC" evidence="11">
    <location>
        <begin position="745"/>
        <end position="799"/>
    </location>
</feature>
<dbReference type="InterPro" id="IPR000014">
    <property type="entry name" value="PAS"/>
</dbReference>
<dbReference type="InterPro" id="IPR004358">
    <property type="entry name" value="Sig_transdc_His_kin-like_C"/>
</dbReference>
<dbReference type="PANTHER" id="PTHR43304:SF1">
    <property type="entry name" value="PAC DOMAIN-CONTAINING PROTEIN"/>
    <property type="match status" value="1"/>
</dbReference>
<evidence type="ECO:0000259" key="8">
    <source>
        <dbReference type="PROSITE" id="PS50109"/>
    </source>
</evidence>
<evidence type="ECO:0000256" key="6">
    <source>
        <dbReference type="PROSITE-ProRule" id="PRU00169"/>
    </source>
</evidence>
<keyword evidence="7" id="KW-1133">Transmembrane helix</keyword>
<dbReference type="PROSITE" id="PS50110">
    <property type="entry name" value="RESPONSE_REGULATORY"/>
    <property type="match status" value="1"/>
</dbReference>
<dbReference type="Gene3D" id="3.30.565.10">
    <property type="entry name" value="Histidine kinase-like ATPase, C-terminal domain"/>
    <property type="match status" value="1"/>
</dbReference>
<dbReference type="Gene3D" id="2.10.70.100">
    <property type="match status" value="1"/>
</dbReference>
<dbReference type="CDD" id="cd18773">
    <property type="entry name" value="PDC1_HK_sensor"/>
    <property type="match status" value="1"/>
</dbReference>
<evidence type="ECO:0000256" key="1">
    <source>
        <dbReference type="ARBA" id="ARBA00000085"/>
    </source>
</evidence>
<keyword evidence="13" id="KW-1185">Reference proteome</keyword>
<evidence type="ECO:0000259" key="10">
    <source>
        <dbReference type="PROSITE" id="PS50112"/>
    </source>
</evidence>
<dbReference type="AlphaFoldDB" id="A0A9X0UGI2"/>
<dbReference type="RefSeq" id="WP_186773766.1">
    <property type="nucleotide sequence ID" value="NZ_JACOMF010000109.1"/>
</dbReference>
<dbReference type="InterPro" id="IPR001610">
    <property type="entry name" value="PAC"/>
</dbReference>
<dbReference type="SMART" id="SM00091">
    <property type="entry name" value="PAS"/>
    <property type="match status" value="3"/>
</dbReference>
<dbReference type="InterPro" id="IPR000700">
    <property type="entry name" value="PAS-assoc_C"/>
</dbReference>
<evidence type="ECO:0000256" key="5">
    <source>
        <dbReference type="ARBA" id="ARBA00022777"/>
    </source>
</evidence>
<dbReference type="Pfam" id="PF00072">
    <property type="entry name" value="Response_reg"/>
    <property type="match status" value="1"/>
</dbReference>
<feature type="transmembrane region" description="Helical" evidence="7">
    <location>
        <begin position="333"/>
        <end position="353"/>
    </location>
</feature>
<sequence length="1209" mass="129076">MIGSFLLGGCARPKIRRHSVNDASAPSSAYGHVAGAASECTHSVGGHRGGCYLRQRHGRPLAWHLAALCLALLLPILVLAGMLAWSYADSERTRIQRTGLDAARHIAVAIDRELTGLIAAAEMLALARSLRTGNLDEFDRQARDAQQRLGVNVVMRDRAGQQVVNTGLPRGALLPVEREFAPDRAVLETGQPYVSDLITDTVARAPLFLVTVPVRRGEDIAYFLDLSLPPERIRDLIRQEHPPEDWLVAVVDRQGLRVARSHRHEALVGQPLVRPLWEGATKGENGIIGHTRQTPEGEPVLASYSHSRLSGWVVVVGVPTALTGAALRTSLALLAVFVVSLIALMAGLAVLFARRIARPVMALATEAARLGQGEAARPLATVLREVNVVGAVLATTGAKWDAAEAALRASEARLRETLDTLDLGASMMRDPNGVIRYWSRGCSRLYGWTAAEAVGQPAHVLLCTTFPVPPAEIEAALERNGEWTGEFRPRTKDGKELVVAAYKVLRRGQDGRPVAVLEAMTDVTTQRRTEATLAESEARFRGTFEQAAVGMAHVAPDGTWLRVNGRLCAMLGYTEAELRTRTFQDLTHPDDLQADLDGLHRLLAGELATYSRIKRYIREDGTTLWVELTVSLLRDTAGAPEHFISVLRDISARKAAEAALAMSEARLRAATEGAGIGIYELDFERGAAWFDTRAAAVLDGVLPAETWLAFDGPDFGAFLARIHPEDRPRRDVAAKAIAAGAANGVALEYRLCRADAGWSWIWAHGTPQERDPSSGRPQRLIGILQDITERHRLEAELRQAQKLQVLGQLAGGIAHDVNNVLQVVAGSATLIGRDAEDAGAVRRRVRMVAEAVERGASITHRLLAFARRSELRREAIDPAGLLLGLREILAPSLGPKIVVRVEAAPGLPFLAADKGQLETALMNLGTNARDAMPEGGVLTLYASAEQVVEDDAAHPRGLPLGGYIRLAVGDTGVGMDATTLARVTEPFFTTKPAGQGTGLGLPMVKGFAEQSGGAFAVESTPGRGTIVTLWFPQSENEAVAPAPVRALAPAPAGATATTQDAAPRVLIVDDEPAVCETLAAYLGANGHTVLTAAGSNEALALLDAGEGVDALVTDLTMPGMDGLALIREVRARGSRLPVLLLTGYAGDIAALALSDVEGGPFSLLRKPVSGAQLADRIAALLQVVARQQPAPGRDAITATRYPNDLHGKG</sequence>
<evidence type="ECO:0000313" key="12">
    <source>
        <dbReference type="EMBL" id="MBC4019031.1"/>
    </source>
</evidence>
<evidence type="ECO:0000313" key="13">
    <source>
        <dbReference type="Proteomes" id="UP000600101"/>
    </source>
</evidence>
<organism evidence="12 13">
    <name type="scientific">Siccirubricoccus deserti</name>
    <dbReference type="NCBI Taxonomy" id="2013562"/>
    <lineage>
        <taxon>Bacteria</taxon>
        <taxon>Pseudomonadati</taxon>
        <taxon>Pseudomonadota</taxon>
        <taxon>Alphaproteobacteria</taxon>
        <taxon>Acetobacterales</taxon>
        <taxon>Roseomonadaceae</taxon>
        <taxon>Siccirubricoccus</taxon>
    </lineage>
</organism>
<accession>A0A9X0UGI2</accession>
<name>A0A9X0UGI2_9PROT</name>
<dbReference type="Proteomes" id="UP000600101">
    <property type="component" value="Unassembled WGS sequence"/>
</dbReference>
<protein>
    <recommendedName>
        <fullName evidence="2">histidine kinase</fullName>
        <ecNumber evidence="2">2.7.13.3</ecNumber>
    </recommendedName>
</protein>
<dbReference type="Pfam" id="PF08447">
    <property type="entry name" value="PAS_3"/>
    <property type="match status" value="2"/>
</dbReference>
<dbReference type="SUPFAM" id="SSF52172">
    <property type="entry name" value="CheY-like"/>
    <property type="match status" value="1"/>
</dbReference>
<feature type="transmembrane region" description="Helical" evidence="7">
    <location>
        <begin position="62"/>
        <end position="88"/>
    </location>
</feature>
<dbReference type="InterPro" id="IPR005467">
    <property type="entry name" value="His_kinase_dom"/>
</dbReference>
<evidence type="ECO:0000259" key="9">
    <source>
        <dbReference type="PROSITE" id="PS50110"/>
    </source>
</evidence>
<dbReference type="InterPro" id="IPR036890">
    <property type="entry name" value="HATPase_C_sf"/>
</dbReference>
<dbReference type="PROSITE" id="PS50112">
    <property type="entry name" value="PAS"/>
    <property type="match status" value="2"/>
</dbReference>
<dbReference type="CDD" id="cd18774">
    <property type="entry name" value="PDC2_HK_sensor"/>
    <property type="match status" value="1"/>
</dbReference>
<dbReference type="PRINTS" id="PR00344">
    <property type="entry name" value="BCTRLSENSOR"/>
</dbReference>
<dbReference type="Gene3D" id="1.10.287.130">
    <property type="match status" value="1"/>
</dbReference>
<dbReference type="NCBIfam" id="TIGR00229">
    <property type="entry name" value="sensory_box"/>
    <property type="match status" value="2"/>
</dbReference>
<reference evidence="12" key="1">
    <citation type="submission" date="2020-08" db="EMBL/GenBank/DDBJ databases">
        <authorList>
            <person name="Hu Y."/>
            <person name="Nguyen S.V."/>
            <person name="Li F."/>
            <person name="Fanning S."/>
        </authorList>
    </citation>
    <scope>NUCLEOTIDE SEQUENCE</scope>
    <source>
        <strain evidence="12">SYSU D8009</strain>
    </source>
</reference>
<feature type="domain" description="PAC" evidence="11">
    <location>
        <begin position="610"/>
        <end position="662"/>
    </location>
</feature>
<keyword evidence="5" id="KW-0418">Kinase</keyword>
<dbReference type="InterPro" id="IPR011006">
    <property type="entry name" value="CheY-like_superfamily"/>
</dbReference>
<gene>
    <name evidence="12" type="ORF">H7965_27715</name>
</gene>
<dbReference type="InterPro" id="IPR036097">
    <property type="entry name" value="HisK_dim/P_sf"/>
</dbReference>
<dbReference type="GO" id="GO:0000155">
    <property type="term" value="F:phosphorelay sensor kinase activity"/>
    <property type="evidence" value="ECO:0007669"/>
    <property type="project" value="InterPro"/>
</dbReference>
<dbReference type="PROSITE" id="PS50113">
    <property type="entry name" value="PAC"/>
    <property type="match status" value="3"/>
</dbReference>
<dbReference type="EMBL" id="JACOMF010000109">
    <property type="protein sequence ID" value="MBC4019031.1"/>
    <property type="molecule type" value="Genomic_DNA"/>
</dbReference>
<dbReference type="InterPro" id="IPR052162">
    <property type="entry name" value="Sensor_kinase/Photoreceptor"/>
</dbReference>
<dbReference type="InterPro" id="IPR001789">
    <property type="entry name" value="Sig_transdc_resp-reg_receiver"/>
</dbReference>
<feature type="modified residue" description="4-aspartylphosphate" evidence="6">
    <location>
        <position position="1114"/>
    </location>
</feature>
<feature type="domain" description="PAC" evidence="11">
    <location>
        <begin position="483"/>
        <end position="535"/>
    </location>
</feature>
<dbReference type="EC" id="2.7.13.3" evidence="2"/>
<evidence type="ECO:0000256" key="4">
    <source>
        <dbReference type="ARBA" id="ARBA00022679"/>
    </source>
</evidence>
<keyword evidence="4" id="KW-0808">Transferase</keyword>
<feature type="domain" description="Histidine kinase" evidence="8">
    <location>
        <begin position="812"/>
        <end position="1035"/>
    </location>
</feature>
<dbReference type="SMART" id="SM00086">
    <property type="entry name" value="PAC"/>
    <property type="match status" value="3"/>
</dbReference>
<dbReference type="Gene3D" id="3.30.450.20">
    <property type="entry name" value="PAS domain"/>
    <property type="match status" value="3"/>
</dbReference>